<comment type="caution">
    <text evidence="1">The sequence shown here is derived from an EMBL/GenBank/DDBJ whole genome shotgun (WGS) entry which is preliminary data.</text>
</comment>
<dbReference type="Proteomes" id="UP000181790">
    <property type="component" value="Unassembled WGS sequence"/>
</dbReference>
<keyword evidence="2" id="KW-1185">Reference proteome</keyword>
<dbReference type="EMBL" id="MORL01000005">
    <property type="protein sequence ID" value="OIN59100.1"/>
    <property type="molecule type" value="Genomic_DNA"/>
</dbReference>
<dbReference type="RefSeq" id="WP_071503552.1">
    <property type="nucleotide sequence ID" value="NZ_MORL01000005.1"/>
</dbReference>
<organism evidence="1 2">
    <name type="scientific">Arsenicibacter rosenii</name>
    <dbReference type="NCBI Taxonomy" id="1750698"/>
    <lineage>
        <taxon>Bacteria</taxon>
        <taxon>Pseudomonadati</taxon>
        <taxon>Bacteroidota</taxon>
        <taxon>Cytophagia</taxon>
        <taxon>Cytophagales</taxon>
        <taxon>Spirosomataceae</taxon>
        <taxon>Arsenicibacter</taxon>
    </lineage>
</organism>
<accession>A0A1S2VL20</accession>
<reference evidence="1 2" key="1">
    <citation type="submission" date="2016-10" db="EMBL/GenBank/DDBJ databases">
        <title>Arsenicibacter rosenii gen. nov., sp. nov., an efficient arsenic-methylating bacterium isolated from an arsenic-contaminated paddy soil.</title>
        <authorList>
            <person name="Huang K."/>
        </authorList>
    </citation>
    <scope>NUCLEOTIDE SEQUENCE [LARGE SCALE GENOMIC DNA]</scope>
    <source>
        <strain evidence="1 2">SM-1</strain>
    </source>
</reference>
<evidence type="ECO:0000313" key="2">
    <source>
        <dbReference type="Proteomes" id="UP000181790"/>
    </source>
</evidence>
<evidence type="ECO:0000313" key="1">
    <source>
        <dbReference type="EMBL" id="OIN59100.1"/>
    </source>
</evidence>
<sequence>MTRAEKIALLSRVMEGNTEELKKIRATLGRRFTAEEREEQKQYIETIQPGTVTDAAVRSFFGDYDRSDVPGAFCYKLPNGMKLWFT</sequence>
<name>A0A1S2VL20_9BACT</name>
<gene>
    <name evidence="1" type="ORF">BLX24_12915</name>
</gene>
<proteinExistence type="predicted"/>
<protein>
    <submittedName>
        <fullName evidence="1">Uncharacterized protein</fullName>
    </submittedName>
</protein>
<dbReference type="AlphaFoldDB" id="A0A1S2VL20"/>